<dbReference type="AlphaFoldDB" id="A0A9N8KVD5"/>
<evidence type="ECO:0000313" key="1">
    <source>
        <dbReference type="EMBL" id="CAD0114480.1"/>
    </source>
</evidence>
<dbReference type="Proteomes" id="UP000745764">
    <property type="component" value="Unassembled WGS sequence"/>
</dbReference>
<comment type="caution">
    <text evidence="1">The sequence shown here is derived from an EMBL/GenBank/DDBJ whole genome shotgun (WGS) entry which is preliminary data.</text>
</comment>
<organism evidence="1 2">
    <name type="scientific">Aureobasidium uvarum</name>
    <dbReference type="NCBI Taxonomy" id="2773716"/>
    <lineage>
        <taxon>Eukaryota</taxon>
        <taxon>Fungi</taxon>
        <taxon>Dikarya</taxon>
        <taxon>Ascomycota</taxon>
        <taxon>Pezizomycotina</taxon>
        <taxon>Dothideomycetes</taxon>
        <taxon>Dothideomycetidae</taxon>
        <taxon>Dothideales</taxon>
        <taxon>Saccotheciaceae</taxon>
        <taxon>Aureobasidium</taxon>
    </lineage>
</organism>
<name>A0A9N8KVD5_9PEZI</name>
<dbReference type="OrthoDB" id="3862557at2759"/>
<keyword evidence="2" id="KW-1185">Reference proteome</keyword>
<protein>
    <submittedName>
        <fullName evidence="1">Uncharacterized protein</fullName>
    </submittedName>
</protein>
<proteinExistence type="predicted"/>
<accession>A0A9N8KVD5</accession>
<reference evidence="1" key="1">
    <citation type="submission" date="2020-06" db="EMBL/GenBank/DDBJ databases">
        <authorList>
            <person name="Onetto C."/>
        </authorList>
    </citation>
    <scope>NUCLEOTIDE SEQUENCE</scope>
</reference>
<sequence length="74" mass="8082">MSSTTDVRAMIMLNCQLSFIDLEEFCITVSIMKRGEFEVHTAYVVAGPHRVTVARASGSTANEALSNLLVITSF</sequence>
<gene>
    <name evidence="1" type="ORF">AWRI4620_LOCUS8735</name>
</gene>
<evidence type="ECO:0000313" key="2">
    <source>
        <dbReference type="Proteomes" id="UP000745764"/>
    </source>
</evidence>
<dbReference type="EMBL" id="CAINUL010000017">
    <property type="protein sequence ID" value="CAD0114480.1"/>
    <property type="molecule type" value="Genomic_DNA"/>
</dbReference>